<dbReference type="RefSeq" id="WP_165047482.1">
    <property type="nucleotide sequence ID" value="NZ_JAALFE010000003.1"/>
</dbReference>
<comment type="caution">
    <text evidence="1">The sequence shown here is derived from an EMBL/GenBank/DDBJ whole genome shotgun (WGS) entry which is preliminary data.</text>
</comment>
<evidence type="ECO:0000313" key="1">
    <source>
        <dbReference type="EMBL" id="NGQ90234.1"/>
    </source>
</evidence>
<proteinExistence type="predicted"/>
<dbReference type="AlphaFoldDB" id="A0A6M1TYD8"/>
<dbReference type="Proteomes" id="UP000474758">
    <property type="component" value="Unassembled WGS sequence"/>
</dbReference>
<dbReference type="EMBL" id="JAALFE010000003">
    <property type="protein sequence ID" value="NGQ90234.1"/>
    <property type="molecule type" value="Genomic_DNA"/>
</dbReference>
<keyword evidence="2" id="KW-1185">Reference proteome</keyword>
<name>A0A6M1TYD8_9RHOB</name>
<protein>
    <submittedName>
        <fullName evidence="1">Uncharacterized protein</fullName>
    </submittedName>
</protein>
<organism evidence="1 2">
    <name type="scientific">Paragemmobacter kunshanensis</name>
    <dbReference type="NCBI Taxonomy" id="2583234"/>
    <lineage>
        <taxon>Bacteria</taxon>
        <taxon>Pseudomonadati</taxon>
        <taxon>Pseudomonadota</taxon>
        <taxon>Alphaproteobacteria</taxon>
        <taxon>Rhodobacterales</taxon>
        <taxon>Paracoccaceae</taxon>
        <taxon>Paragemmobacter</taxon>
    </lineage>
</organism>
<evidence type="ECO:0000313" key="2">
    <source>
        <dbReference type="Proteomes" id="UP000474758"/>
    </source>
</evidence>
<reference evidence="1 2" key="1">
    <citation type="submission" date="2020-02" db="EMBL/GenBank/DDBJ databases">
        <title>Rhodobacter translucens sp. nov., a novel bacterium isolated from activated sludge.</title>
        <authorList>
            <person name="Liu J."/>
        </authorList>
    </citation>
    <scope>NUCLEOTIDE SEQUENCE [LARGE SCALE GENOMIC DNA]</scope>
    <source>
        <strain evidence="1 2">HX-7-19</strain>
    </source>
</reference>
<gene>
    <name evidence="1" type="ORF">G5V65_04945</name>
</gene>
<accession>A0A6M1TYD8</accession>
<sequence length="186" mass="20450">MRIGRRKAAIYATIIGAGLAAGIVLGASIDRPPPPQQLRLTYGDRVTAMAQLFEAFCIGTLRNAPHDPNLWLMPANLQGNPIWIEPTTDLHVELDLDPPRTCSVSDAFRLLSPSEKARLTALVEESLPNWAPELSETEPAQNDFFLLKTWTTQDDDPTKRWGIVLMQFAEIGPDSSSMISVGIPSD</sequence>